<dbReference type="InterPro" id="IPR051447">
    <property type="entry name" value="Lipoprotein-release_system"/>
</dbReference>
<comment type="similarity">
    <text evidence="2">Belongs to the ABC-4 integral membrane protein family. LolC/E subfamily.</text>
</comment>
<feature type="transmembrane region" description="Helical" evidence="8">
    <location>
        <begin position="311"/>
        <end position="338"/>
    </location>
</feature>
<dbReference type="Pfam" id="PF02687">
    <property type="entry name" value="FtsX"/>
    <property type="match status" value="1"/>
</dbReference>
<feature type="transmembrane region" description="Helical" evidence="8">
    <location>
        <begin position="344"/>
        <end position="365"/>
    </location>
</feature>
<evidence type="ECO:0000259" key="9">
    <source>
        <dbReference type="Pfam" id="PF02687"/>
    </source>
</evidence>
<evidence type="ECO:0000256" key="7">
    <source>
        <dbReference type="ARBA" id="ARBA00023136"/>
    </source>
</evidence>
<keyword evidence="12" id="KW-1185">Reference proteome</keyword>
<gene>
    <name evidence="11" type="ORF">OPS25_09495</name>
</gene>
<evidence type="ECO:0000256" key="3">
    <source>
        <dbReference type="ARBA" id="ARBA00022448"/>
    </source>
</evidence>
<dbReference type="InterPro" id="IPR025857">
    <property type="entry name" value="MacB_PCD"/>
</dbReference>
<accession>A0ABT3P7J7</accession>
<keyword evidence="6 8" id="KW-1133">Transmembrane helix</keyword>
<dbReference type="PANTHER" id="PTHR30489:SF0">
    <property type="entry name" value="LIPOPROTEIN-RELEASING SYSTEM TRANSMEMBRANE PROTEIN LOLE"/>
    <property type="match status" value="1"/>
</dbReference>
<sequence length="410" mass="44764">MNLAFYFAARFRNAKQANKYISFISLSSSVGVGLGCFVLIVLLSIMNGFERELTHRILSFIPHGELFAFDGKGIENWQAQQQRLAKDPRIKKVTPYTKITGMVQFKGKLKAAEITGIEISDQPQNWLTRVSDQTWQRFQQNPYGVLLGKGIMDKLNITVGDRIQFLVPTKTADLSFKAPQTVSLEVAGSITIGGELDNLVGLMHLHTASAESGIESGAQGLRFMLYDPFSANAVMREIGYSFPQAIYMSDWTRTQGHLYDDIQLVRVVVYIALTLVIAVACFNIVSTLVMAVREKRSAIAILKTMGASDSLIRNIFITQGLLNGMAGIFLGTTAALLVAPNLSVIVSFIENFLGVSVLSGDVYFINFLPSELHTKDVLLTVVVATALCIIATLYPANKAAKVAPAAALNG</sequence>
<evidence type="ECO:0000256" key="6">
    <source>
        <dbReference type="ARBA" id="ARBA00022989"/>
    </source>
</evidence>
<reference evidence="11" key="1">
    <citation type="submission" date="2022-11" db="EMBL/GenBank/DDBJ databases">
        <title>Alteromonas sp. nov., isolated from sea water of the Qingdao.</title>
        <authorList>
            <person name="Wang Q."/>
        </authorList>
    </citation>
    <scope>NUCLEOTIDE SEQUENCE</scope>
    <source>
        <strain evidence="11">ASW11-7</strain>
    </source>
</reference>
<keyword evidence="7 8" id="KW-0472">Membrane</keyword>
<feature type="transmembrane region" description="Helical" evidence="8">
    <location>
        <begin position="377"/>
        <end position="396"/>
    </location>
</feature>
<keyword evidence="3" id="KW-0813">Transport</keyword>
<proteinExistence type="inferred from homology"/>
<feature type="domain" description="ABC3 transporter permease C-terminal" evidence="9">
    <location>
        <begin position="271"/>
        <end position="403"/>
    </location>
</feature>
<evidence type="ECO:0000256" key="8">
    <source>
        <dbReference type="SAM" id="Phobius"/>
    </source>
</evidence>
<dbReference type="Pfam" id="PF12704">
    <property type="entry name" value="MacB_PCD"/>
    <property type="match status" value="1"/>
</dbReference>
<organism evidence="11 12">
    <name type="scientific">Alteromonas aquimaris</name>
    <dbReference type="NCBI Taxonomy" id="2998417"/>
    <lineage>
        <taxon>Bacteria</taxon>
        <taxon>Pseudomonadati</taxon>
        <taxon>Pseudomonadota</taxon>
        <taxon>Gammaproteobacteria</taxon>
        <taxon>Alteromonadales</taxon>
        <taxon>Alteromonadaceae</taxon>
        <taxon>Alteromonas/Salinimonas group</taxon>
        <taxon>Alteromonas</taxon>
    </lineage>
</organism>
<evidence type="ECO:0000313" key="11">
    <source>
        <dbReference type="EMBL" id="MCW8108729.1"/>
    </source>
</evidence>
<dbReference type="InterPro" id="IPR011925">
    <property type="entry name" value="LolCE_TM"/>
</dbReference>
<keyword evidence="11" id="KW-0449">Lipoprotein</keyword>
<evidence type="ECO:0000256" key="2">
    <source>
        <dbReference type="ARBA" id="ARBA00005236"/>
    </source>
</evidence>
<evidence type="ECO:0000259" key="10">
    <source>
        <dbReference type="Pfam" id="PF12704"/>
    </source>
</evidence>
<evidence type="ECO:0000256" key="1">
    <source>
        <dbReference type="ARBA" id="ARBA00004651"/>
    </source>
</evidence>
<comment type="subcellular location">
    <subcellularLocation>
        <location evidence="1">Cell membrane</location>
        <topology evidence="1">Multi-pass membrane protein</topology>
    </subcellularLocation>
</comment>
<evidence type="ECO:0000256" key="5">
    <source>
        <dbReference type="ARBA" id="ARBA00022692"/>
    </source>
</evidence>
<dbReference type="Proteomes" id="UP001142810">
    <property type="component" value="Unassembled WGS sequence"/>
</dbReference>
<keyword evidence="4" id="KW-1003">Cell membrane</keyword>
<dbReference type="RefSeq" id="WP_265617474.1">
    <property type="nucleotide sequence ID" value="NZ_JAPFRD010000010.1"/>
</dbReference>
<protein>
    <submittedName>
        <fullName evidence="11">Lipoprotein-releasing ABC transporter permease subunit</fullName>
    </submittedName>
</protein>
<comment type="caution">
    <text evidence="11">The sequence shown here is derived from an EMBL/GenBank/DDBJ whole genome shotgun (WGS) entry which is preliminary data.</text>
</comment>
<name>A0ABT3P7J7_9ALTE</name>
<dbReference type="InterPro" id="IPR003838">
    <property type="entry name" value="ABC3_permease_C"/>
</dbReference>
<evidence type="ECO:0000256" key="4">
    <source>
        <dbReference type="ARBA" id="ARBA00022475"/>
    </source>
</evidence>
<dbReference type="EMBL" id="JAPFRD010000010">
    <property type="protein sequence ID" value="MCW8108729.1"/>
    <property type="molecule type" value="Genomic_DNA"/>
</dbReference>
<feature type="domain" description="MacB-like periplasmic core" evidence="10">
    <location>
        <begin position="30"/>
        <end position="238"/>
    </location>
</feature>
<dbReference type="NCBIfam" id="TIGR02212">
    <property type="entry name" value="lolCE"/>
    <property type="match status" value="1"/>
</dbReference>
<feature type="transmembrane region" description="Helical" evidence="8">
    <location>
        <begin position="20"/>
        <end position="46"/>
    </location>
</feature>
<feature type="transmembrane region" description="Helical" evidence="8">
    <location>
        <begin position="267"/>
        <end position="290"/>
    </location>
</feature>
<keyword evidence="5 8" id="KW-0812">Transmembrane</keyword>
<dbReference type="PANTHER" id="PTHR30489">
    <property type="entry name" value="LIPOPROTEIN-RELEASING SYSTEM TRANSMEMBRANE PROTEIN LOLE"/>
    <property type="match status" value="1"/>
</dbReference>
<evidence type="ECO:0000313" key="12">
    <source>
        <dbReference type="Proteomes" id="UP001142810"/>
    </source>
</evidence>